<dbReference type="Proteomes" id="UP000272119">
    <property type="component" value="Segment"/>
</dbReference>
<gene>
    <name evidence="1" type="primary">36</name>
    <name evidence="1" type="ORF">PBI_KEPLER_36</name>
</gene>
<sequence>MKLVVINGNGGNDHDVAAHRADCQDVAKATKGHEFFTEEHDSKRALWLDYNADFLAEGGAWPIHFHACTKGLPAGGSYNE</sequence>
<evidence type="ECO:0000313" key="1">
    <source>
        <dbReference type="EMBL" id="AYN58263.1"/>
    </source>
</evidence>
<dbReference type="RefSeq" id="YP_009815865.1">
    <property type="nucleotide sequence ID" value="NC_048100.1"/>
</dbReference>
<proteinExistence type="predicted"/>
<reference evidence="1 2" key="1">
    <citation type="submission" date="2018-09" db="EMBL/GenBank/DDBJ databases">
        <authorList>
            <person name="Rimple P.A."/>
            <person name="Stoner T.H."/>
            <person name="Garlena R.A."/>
            <person name="Russell D.A."/>
            <person name="Pope W.H."/>
            <person name="Jacobs-Sera D."/>
            <person name="Hatfull G.F."/>
        </authorList>
    </citation>
    <scope>NUCLEOTIDE SEQUENCE [LARGE SCALE GENOMIC DNA]</scope>
</reference>
<dbReference type="EMBL" id="MH834616">
    <property type="protein sequence ID" value="AYN58263.1"/>
    <property type="molecule type" value="Genomic_DNA"/>
</dbReference>
<name>A0A3G2KH07_9CAUD</name>
<dbReference type="GeneID" id="55007096"/>
<protein>
    <submittedName>
        <fullName evidence="1">Uncharacterized protein</fullName>
    </submittedName>
</protein>
<evidence type="ECO:0000313" key="2">
    <source>
        <dbReference type="Proteomes" id="UP000272119"/>
    </source>
</evidence>
<keyword evidence="2" id="KW-1185">Reference proteome</keyword>
<accession>A0A3G2KH07</accession>
<organism evidence="1 2">
    <name type="scientific">Arthrobacter phage Kepler</name>
    <dbReference type="NCBI Taxonomy" id="2419959"/>
    <lineage>
        <taxon>Viruses</taxon>
        <taxon>Duplodnaviria</taxon>
        <taxon>Heunggongvirae</taxon>
        <taxon>Uroviricota</taxon>
        <taxon>Caudoviricetes</taxon>
        <taxon>Coralvirus</taxon>
        <taxon>Coralvirus kepler</taxon>
    </lineage>
</organism>
<dbReference type="KEGG" id="vg:55007096"/>